<organism evidence="1 2">
    <name type="scientific">Candidatus Lloydbacteria bacterium RIFCSPHIGHO2_01_FULL_49_22</name>
    <dbReference type="NCBI Taxonomy" id="1798658"/>
    <lineage>
        <taxon>Bacteria</taxon>
        <taxon>Candidatus Lloydiibacteriota</taxon>
    </lineage>
</organism>
<evidence type="ECO:0000313" key="1">
    <source>
        <dbReference type="EMBL" id="OGZ05431.1"/>
    </source>
</evidence>
<accession>A0A1G2CXQ8</accession>
<proteinExistence type="predicted"/>
<name>A0A1G2CXQ8_9BACT</name>
<gene>
    <name evidence="1" type="ORF">A2845_03170</name>
</gene>
<dbReference type="EMBL" id="MHLI01000011">
    <property type="protein sequence ID" value="OGZ05431.1"/>
    <property type="molecule type" value="Genomic_DNA"/>
</dbReference>
<reference evidence="1 2" key="1">
    <citation type="journal article" date="2016" name="Nat. Commun.">
        <title>Thousands of microbial genomes shed light on interconnected biogeochemical processes in an aquifer system.</title>
        <authorList>
            <person name="Anantharaman K."/>
            <person name="Brown C.T."/>
            <person name="Hug L.A."/>
            <person name="Sharon I."/>
            <person name="Castelle C.J."/>
            <person name="Probst A.J."/>
            <person name="Thomas B.C."/>
            <person name="Singh A."/>
            <person name="Wilkins M.J."/>
            <person name="Karaoz U."/>
            <person name="Brodie E.L."/>
            <person name="Williams K.H."/>
            <person name="Hubbard S.S."/>
            <person name="Banfield J.F."/>
        </authorList>
    </citation>
    <scope>NUCLEOTIDE SEQUENCE [LARGE SCALE GENOMIC DNA]</scope>
</reference>
<comment type="caution">
    <text evidence="1">The sequence shown here is derived from an EMBL/GenBank/DDBJ whole genome shotgun (WGS) entry which is preliminary data.</text>
</comment>
<dbReference type="AlphaFoldDB" id="A0A1G2CXQ8"/>
<dbReference type="Proteomes" id="UP000177122">
    <property type="component" value="Unassembled WGS sequence"/>
</dbReference>
<sequence>MCFNAAGVPKVSTHLAEEENDVYFRIRGDFTKQTPLLERDGGGTVIQEKYLGYGYSYNYTTKIPITKPGST</sequence>
<protein>
    <submittedName>
        <fullName evidence="1">Uncharacterized protein</fullName>
    </submittedName>
</protein>
<evidence type="ECO:0000313" key="2">
    <source>
        <dbReference type="Proteomes" id="UP000177122"/>
    </source>
</evidence>